<keyword evidence="4 5" id="KW-0687">Ribonucleoprotein</keyword>
<dbReference type="GO" id="GO:1990904">
    <property type="term" value="C:ribonucleoprotein complex"/>
    <property type="evidence" value="ECO:0007669"/>
    <property type="project" value="UniProtKB-KW"/>
</dbReference>
<dbReference type="Pfam" id="PF00444">
    <property type="entry name" value="Ribosomal_L36"/>
    <property type="match status" value="1"/>
</dbReference>
<dbReference type="AlphaFoldDB" id="A0A0D2SJS5"/>
<comment type="similarity">
    <text evidence="2 5">Belongs to the bacterial ribosomal protein bL36 family.</text>
</comment>
<gene>
    <name evidence="6" type="ORF">B456_010G143000</name>
</gene>
<dbReference type="HAMAP" id="MF_00251">
    <property type="entry name" value="Ribosomal_bL36"/>
    <property type="match status" value="1"/>
</dbReference>
<proteinExistence type="inferred from homology"/>
<dbReference type="InterPro" id="IPR035977">
    <property type="entry name" value="Ribosomal_bL36_sp"/>
</dbReference>
<comment type="subcellular location">
    <subcellularLocation>
        <location evidence="1">Plastid</location>
    </subcellularLocation>
</comment>
<dbReference type="EMBL" id="CM001749">
    <property type="protein sequence ID" value="KJB63363.1"/>
    <property type="molecule type" value="Genomic_DNA"/>
</dbReference>
<accession>A0A0D2SJS5</accession>
<dbReference type="PANTHER" id="PTHR42888">
    <property type="entry name" value="50S RIBOSOMAL PROTEIN L36, CHLOROPLASTIC"/>
    <property type="match status" value="1"/>
</dbReference>
<reference evidence="6 7" key="1">
    <citation type="journal article" date="2012" name="Nature">
        <title>Repeated polyploidization of Gossypium genomes and the evolution of spinnable cotton fibres.</title>
        <authorList>
            <person name="Paterson A.H."/>
            <person name="Wendel J.F."/>
            <person name="Gundlach H."/>
            <person name="Guo H."/>
            <person name="Jenkins J."/>
            <person name="Jin D."/>
            <person name="Llewellyn D."/>
            <person name="Showmaker K.C."/>
            <person name="Shu S."/>
            <person name="Udall J."/>
            <person name="Yoo M.J."/>
            <person name="Byers R."/>
            <person name="Chen W."/>
            <person name="Doron-Faigenboim A."/>
            <person name="Duke M.V."/>
            <person name="Gong L."/>
            <person name="Grimwood J."/>
            <person name="Grover C."/>
            <person name="Grupp K."/>
            <person name="Hu G."/>
            <person name="Lee T.H."/>
            <person name="Li J."/>
            <person name="Lin L."/>
            <person name="Liu T."/>
            <person name="Marler B.S."/>
            <person name="Page J.T."/>
            <person name="Roberts A.W."/>
            <person name="Romanel E."/>
            <person name="Sanders W.S."/>
            <person name="Szadkowski E."/>
            <person name="Tan X."/>
            <person name="Tang H."/>
            <person name="Xu C."/>
            <person name="Wang J."/>
            <person name="Wang Z."/>
            <person name="Zhang D."/>
            <person name="Zhang L."/>
            <person name="Ashrafi H."/>
            <person name="Bedon F."/>
            <person name="Bowers J.E."/>
            <person name="Brubaker C.L."/>
            <person name="Chee P.W."/>
            <person name="Das S."/>
            <person name="Gingle A.R."/>
            <person name="Haigler C.H."/>
            <person name="Harker D."/>
            <person name="Hoffmann L.V."/>
            <person name="Hovav R."/>
            <person name="Jones D.C."/>
            <person name="Lemke C."/>
            <person name="Mansoor S."/>
            <person name="ur Rahman M."/>
            <person name="Rainville L.N."/>
            <person name="Rambani A."/>
            <person name="Reddy U.K."/>
            <person name="Rong J.K."/>
            <person name="Saranga Y."/>
            <person name="Scheffler B.E."/>
            <person name="Scheffler J.A."/>
            <person name="Stelly D.M."/>
            <person name="Triplett B.A."/>
            <person name="Van Deynze A."/>
            <person name="Vaslin M.F."/>
            <person name="Waghmare V.N."/>
            <person name="Walford S.A."/>
            <person name="Wright R.J."/>
            <person name="Zaki E.A."/>
            <person name="Zhang T."/>
            <person name="Dennis E.S."/>
            <person name="Mayer K.F."/>
            <person name="Peterson D.G."/>
            <person name="Rokhsar D.S."/>
            <person name="Wang X."/>
            <person name="Schmutz J."/>
        </authorList>
    </citation>
    <scope>NUCLEOTIDE SEQUENCE [LARGE SCALE GENOMIC DNA]</scope>
</reference>
<dbReference type="NCBIfam" id="TIGR01022">
    <property type="entry name" value="rpmJ_bact"/>
    <property type="match status" value="1"/>
</dbReference>
<keyword evidence="7" id="KW-1185">Reference proteome</keyword>
<dbReference type="GO" id="GO:0006412">
    <property type="term" value="P:translation"/>
    <property type="evidence" value="ECO:0007669"/>
    <property type="project" value="InterPro"/>
</dbReference>
<evidence type="ECO:0000313" key="6">
    <source>
        <dbReference type="EMBL" id="KJB63363.1"/>
    </source>
</evidence>
<dbReference type="Proteomes" id="UP000032304">
    <property type="component" value="Chromosome 10"/>
</dbReference>
<dbReference type="PANTHER" id="PTHR42888:SF1">
    <property type="entry name" value="LARGE RIBOSOMAL SUBUNIT PROTEIN BL36C"/>
    <property type="match status" value="1"/>
</dbReference>
<evidence type="ECO:0000256" key="5">
    <source>
        <dbReference type="RuleBase" id="RU000570"/>
    </source>
</evidence>
<evidence type="ECO:0000256" key="1">
    <source>
        <dbReference type="ARBA" id="ARBA00004474"/>
    </source>
</evidence>
<dbReference type="STRING" id="29730.A0A0D2SJS5"/>
<evidence type="ECO:0000256" key="2">
    <source>
        <dbReference type="ARBA" id="ARBA00007645"/>
    </source>
</evidence>
<protein>
    <recommendedName>
        <fullName evidence="5">Ribosomal protein</fullName>
    </recommendedName>
</protein>
<dbReference type="InterPro" id="IPR000473">
    <property type="entry name" value="Ribosomal_bL36"/>
</dbReference>
<dbReference type="Gramene" id="KJB63363">
    <property type="protein sequence ID" value="KJB63363"/>
    <property type="gene ID" value="B456_010G143000"/>
</dbReference>
<dbReference type="SUPFAM" id="SSF57840">
    <property type="entry name" value="Ribosomal protein L36"/>
    <property type="match status" value="1"/>
</dbReference>
<dbReference type="GO" id="GO:0005840">
    <property type="term" value="C:ribosome"/>
    <property type="evidence" value="ECO:0007669"/>
    <property type="project" value="UniProtKB-KW"/>
</dbReference>
<keyword evidence="3 5" id="KW-0689">Ribosomal protein</keyword>
<evidence type="ECO:0000256" key="3">
    <source>
        <dbReference type="ARBA" id="ARBA00022980"/>
    </source>
</evidence>
<sequence>MKDREAQLEGICGEILCYICKSLPLRIPLDNEDLILGYVSREFYQHGIESTKVKITTMKIRASVRKICEKCHLSHRRGRITVICFNPRHKQRQG</sequence>
<organism evidence="6 7">
    <name type="scientific">Gossypium raimondii</name>
    <name type="common">Peruvian cotton</name>
    <name type="synonym">Gossypium klotzschianum subsp. raimondii</name>
    <dbReference type="NCBI Taxonomy" id="29730"/>
    <lineage>
        <taxon>Eukaryota</taxon>
        <taxon>Viridiplantae</taxon>
        <taxon>Streptophyta</taxon>
        <taxon>Embryophyta</taxon>
        <taxon>Tracheophyta</taxon>
        <taxon>Spermatophyta</taxon>
        <taxon>Magnoliopsida</taxon>
        <taxon>eudicotyledons</taxon>
        <taxon>Gunneridae</taxon>
        <taxon>Pentapetalae</taxon>
        <taxon>rosids</taxon>
        <taxon>malvids</taxon>
        <taxon>Malvales</taxon>
        <taxon>Malvaceae</taxon>
        <taxon>Malvoideae</taxon>
        <taxon>Gossypium</taxon>
    </lineage>
</organism>
<dbReference type="GO" id="GO:0009536">
    <property type="term" value="C:plastid"/>
    <property type="evidence" value="ECO:0007669"/>
    <property type="project" value="UniProtKB-SubCell"/>
</dbReference>
<evidence type="ECO:0000256" key="4">
    <source>
        <dbReference type="ARBA" id="ARBA00023274"/>
    </source>
</evidence>
<evidence type="ECO:0000313" key="7">
    <source>
        <dbReference type="Proteomes" id="UP000032304"/>
    </source>
</evidence>
<dbReference type="GO" id="GO:0003735">
    <property type="term" value="F:structural constituent of ribosome"/>
    <property type="evidence" value="ECO:0007669"/>
    <property type="project" value="InterPro"/>
</dbReference>
<name>A0A0D2SJS5_GOSRA</name>